<gene>
    <name evidence="7" type="ORF">B9G98_03733</name>
</gene>
<feature type="region of interest" description="Disordered" evidence="6">
    <location>
        <begin position="84"/>
        <end position="157"/>
    </location>
</feature>
<evidence type="ECO:0000256" key="6">
    <source>
        <dbReference type="SAM" id="MobiDB-lite"/>
    </source>
</evidence>
<comment type="caution">
    <text evidence="7">The sequence shown here is derived from an EMBL/GenBank/DDBJ whole genome shotgun (WGS) entry which is preliminary data.</text>
</comment>
<comment type="similarity">
    <text evidence="2">Belongs to the NGG1 family.</text>
</comment>
<feature type="compositionally biased region" description="Polar residues" evidence="6">
    <location>
        <begin position="143"/>
        <end position="157"/>
    </location>
</feature>
<evidence type="ECO:0000313" key="7">
    <source>
        <dbReference type="EMBL" id="PRT56113.1"/>
    </source>
</evidence>
<keyword evidence="3" id="KW-0805">Transcription regulation</keyword>
<dbReference type="OrthoDB" id="1232at2759"/>
<evidence type="ECO:0000256" key="1">
    <source>
        <dbReference type="ARBA" id="ARBA00004123"/>
    </source>
</evidence>
<dbReference type="InterPro" id="IPR019340">
    <property type="entry name" value="Histone_AcTrfase_su3"/>
</dbReference>
<keyword evidence="4" id="KW-0804">Transcription</keyword>
<reference evidence="7 8" key="1">
    <citation type="submission" date="2017-04" db="EMBL/GenBank/DDBJ databases">
        <title>Genome sequencing of [Candida] sorbophila.</title>
        <authorList>
            <person name="Ahn J.O."/>
        </authorList>
    </citation>
    <scope>NUCLEOTIDE SEQUENCE [LARGE SCALE GENOMIC DNA]</scope>
    <source>
        <strain evidence="7 8">DS02</strain>
    </source>
</reference>
<evidence type="ECO:0000256" key="3">
    <source>
        <dbReference type="ARBA" id="ARBA00023015"/>
    </source>
</evidence>
<accession>A0A2T0FM96</accession>
<proteinExistence type="inferred from homology"/>
<dbReference type="GO" id="GO:0005634">
    <property type="term" value="C:nucleus"/>
    <property type="evidence" value="ECO:0007669"/>
    <property type="project" value="UniProtKB-SubCell"/>
</dbReference>
<dbReference type="PANTHER" id="PTHR13556:SF2">
    <property type="entry name" value="TRANSCRIPTIONAL ADAPTER 3"/>
    <property type="match status" value="1"/>
</dbReference>
<name>A0A2T0FM96_9ASCO</name>
<dbReference type="RefSeq" id="XP_024666058.1">
    <property type="nucleotide sequence ID" value="XM_024810290.1"/>
</dbReference>
<protein>
    <submittedName>
        <fullName evidence="7">Chromatin-remodeling complexes subunit NGG1</fullName>
    </submittedName>
</protein>
<dbReference type="GO" id="GO:0000124">
    <property type="term" value="C:SAGA complex"/>
    <property type="evidence" value="ECO:0007669"/>
    <property type="project" value="TreeGrafter"/>
</dbReference>
<dbReference type="Pfam" id="PF10198">
    <property type="entry name" value="Ada3"/>
    <property type="match status" value="1"/>
</dbReference>
<organism evidence="7 8">
    <name type="scientific">Wickerhamiella sorbophila</name>
    <dbReference type="NCBI Taxonomy" id="45607"/>
    <lineage>
        <taxon>Eukaryota</taxon>
        <taxon>Fungi</taxon>
        <taxon>Dikarya</taxon>
        <taxon>Ascomycota</taxon>
        <taxon>Saccharomycotina</taxon>
        <taxon>Dipodascomycetes</taxon>
        <taxon>Dipodascales</taxon>
        <taxon>Trichomonascaceae</taxon>
        <taxon>Wickerhamiella</taxon>
    </lineage>
</organism>
<comment type="subcellular location">
    <subcellularLocation>
        <location evidence="1">Nucleus</location>
    </subcellularLocation>
</comment>
<evidence type="ECO:0000313" key="8">
    <source>
        <dbReference type="Proteomes" id="UP000238350"/>
    </source>
</evidence>
<dbReference type="PANTHER" id="PTHR13556">
    <property type="entry name" value="TRANSCRIPTIONAL ADAPTER 3-RELATED"/>
    <property type="match status" value="1"/>
</dbReference>
<dbReference type="Proteomes" id="UP000238350">
    <property type="component" value="Unassembled WGS sequence"/>
</dbReference>
<evidence type="ECO:0000256" key="2">
    <source>
        <dbReference type="ARBA" id="ARBA00005330"/>
    </source>
</evidence>
<evidence type="ECO:0000256" key="4">
    <source>
        <dbReference type="ARBA" id="ARBA00023163"/>
    </source>
</evidence>
<dbReference type="GO" id="GO:0003713">
    <property type="term" value="F:transcription coactivator activity"/>
    <property type="evidence" value="ECO:0007669"/>
    <property type="project" value="TreeGrafter"/>
</dbReference>
<dbReference type="AlphaFoldDB" id="A0A2T0FM96"/>
<sequence length="584" mass="65113">MTQNEVPSLQSLVAFYPDTFCLVMAKRRREEVADILGQLVGLVDGPPEESVLAKAQQYLEKLVVSTKENVQHLDAQLTKLTKTTNTVVHERQRRQQQDLPAGAKDVEMEDAPPADDPAGESGNSAAEDRPVSRVSDDADNLDENAQSASTNGSSKFVQNPKSEFVASQVLPISALGLFDDTAGDDDLKAKYGVASYPAQDLSPFLPGPIPDEDYTRAKPPNQVQGTTFAAFLEPYFRLFNEEDLAFLQQRTVGTEVVSFGRTISPYVIPPLGPLYTDVWAEEDRHHHQHPSYNVTPAPRAVDPDQYIAHGSAHDISDMNVETGRVVVGPLTARLMSAILPEDGGEEESTPMPPSITQITPESIDALSAESAAAAKQVLASFSGLEERLMREFRYVGILDMNILRQDVKNRHQFKLAIDSSNDMGVDSDDLELDWNNGAEDDEVCREMRELQAKLRVVTAKNQKYKRRLLPHVQEQMAWQEYTSILDDLDKQVDQVYLKRLRVPKSKKKKTSYAPAEASPAPSTTAVAKVVDQKPATRAALDKRTRWMTKIGSVFRPHYLMWRSHMESKFDGDDEDEDDEEEEEA</sequence>
<feature type="compositionally biased region" description="Basic and acidic residues" evidence="6">
    <location>
        <begin position="126"/>
        <end position="136"/>
    </location>
</feature>
<dbReference type="GeneID" id="36517481"/>
<keyword evidence="5" id="KW-0539">Nucleus</keyword>
<evidence type="ECO:0000256" key="5">
    <source>
        <dbReference type="ARBA" id="ARBA00023242"/>
    </source>
</evidence>
<dbReference type="GO" id="GO:0006357">
    <property type="term" value="P:regulation of transcription by RNA polymerase II"/>
    <property type="evidence" value="ECO:0007669"/>
    <property type="project" value="TreeGrafter"/>
</dbReference>
<dbReference type="STRING" id="45607.A0A2T0FM96"/>
<dbReference type="EMBL" id="NDIQ01000022">
    <property type="protein sequence ID" value="PRT56113.1"/>
    <property type="molecule type" value="Genomic_DNA"/>
</dbReference>
<keyword evidence="8" id="KW-1185">Reference proteome</keyword>